<evidence type="ECO:0000259" key="1">
    <source>
        <dbReference type="Pfam" id="PF05099"/>
    </source>
</evidence>
<sequence length="178" mass="19952">MSLLKFLGFGETEPSDVERDTETVHRIVNELEQLDPDKARYLAAFAYVLGRVAHADQCFSDEEVAVMTGFVLELGHIPEAQAVLVVKIARSQNELFGSTEDFLVTRQFKEMSTEAQRRELLDCLFAVSAADDSISSAEENRIRQTASELGIDRVEFTKARAAYSDKREVIQAFRKSVG</sequence>
<reference evidence="2" key="1">
    <citation type="submission" date="2018-05" db="EMBL/GenBank/DDBJ databases">
        <authorList>
            <person name="Lanie J.A."/>
            <person name="Ng W.-L."/>
            <person name="Kazmierczak K.M."/>
            <person name="Andrzejewski T.M."/>
            <person name="Davidsen T.M."/>
            <person name="Wayne K.J."/>
            <person name="Tettelin H."/>
            <person name="Glass J.I."/>
            <person name="Rusch D."/>
            <person name="Podicherti R."/>
            <person name="Tsui H.-C.T."/>
            <person name="Winkler M.E."/>
        </authorList>
    </citation>
    <scope>NUCLEOTIDE SEQUENCE</scope>
</reference>
<dbReference type="Gene3D" id="1.10.3680.10">
    <property type="entry name" value="TerB-like"/>
    <property type="match status" value="1"/>
</dbReference>
<organism evidence="2">
    <name type="scientific">marine metagenome</name>
    <dbReference type="NCBI Taxonomy" id="408172"/>
    <lineage>
        <taxon>unclassified sequences</taxon>
        <taxon>metagenomes</taxon>
        <taxon>ecological metagenomes</taxon>
    </lineage>
</organism>
<dbReference type="EMBL" id="UINC01027279">
    <property type="protein sequence ID" value="SVB06248.1"/>
    <property type="molecule type" value="Genomic_DNA"/>
</dbReference>
<dbReference type="InterPro" id="IPR029024">
    <property type="entry name" value="TerB-like"/>
</dbReference>
<evidence type="ECO:0000313" key="2">
    <source>
        <dbReference type="EMBL" id="SVB06248.1"/>
    </source>
</evidence>
<dbReference type="SUPFAM" id="SSF158682">
    <property type="entry name" value="TerB-like"/>
    <property type="match status" value="1"/>
</dbReference>
<dbReference type="CDD" id="cd07177">
    <property type="entry name" value="terB_like"/>
    <property type="match status" value="1"/>
</dbReference>
<gene>
    <name evidence="2" type="ORF">METZ01_LOCUS159102</name>
</gene>
<name>A0A382AXT4_9ZZZZ</name>
<dbReference type="InterPro" id="IPR007791">
    <property type="entry name" value="DjlA_N"/>
</dbReference>
<proteinExistence type="predicted"/>
<feature type="domain" description="Co-chaperone DjlA N-terminal" evidence="1">
    <location>
        <begin position="44"/>
        <end position="161"/>
    </location>
</feature>
<dbReference type="AlphaFoldDB" id="A0A382AXT4"/>
<dbReference type="Pfam" id="PF05099">
    <property type="entry name" value="TerB"/>
    <property type="match status" value="1"/>
</dbReference>
<accession>A0A382AXT4</accession>
<protein>
    <recommendedName>
        <fullName evidence="1">Co-chaperone DjlA N-terminal domain-containing protein</fullName>
    </recommendedName>
</protein>